<proteinExistence type="predicted"/>
<comment type="caution">
    <text evidence="2">The sequence shown here is derived from an EMBL/GenBank/DDBJ whole genome shotgun (WGS) entry which is preliminary data.</text>
</comment>
<keyword evidence="1" id="KW-0472">Membrane</keyword>
<evidence type="ECO:0000313" key="3">
    <source>
        <dbReference type="Proteomes" id="UP000260808"/>
    </source>
</evidence>
<evidence type="ECO:0000256" key="1">
    <source>
        <dbReference type="SAM" id="Phobius"/>
    </source>
</evidence>
<dbReference type="AlphaFoldDB" id="A0A3E4V8K9"/>
<protein>
    <submittedName>
        <fullName evidence="2">Uncharacterized protein</fullName>
    </submittedName>
</protein>
<reference evidence="2 3" key="1">
    <citation type="submission" date="2018-08" db="EMBL/GenBank/DDBJ databases">
        <title>A genome reference for cultivated species of the human gut microbiota.</title>
        <authorList>
            <person name="Zou Y."/>
            <person name="Xue W."/>
            <person name="Luo G."/>
        </authorList>
    </citation>
    <scope>NUCLEOTIDE SEQUENCE [LARGE SCALE GENOMIC DNA]</scope>
    <source>
        <strain evidence="2 3">TF01-20-2</strain>
    </source>
</reference>
<feature type="transmembrane region" description="Helical" evidence="1">
    <location>
        <begin position="38"/>
        <end position="60"/>
    </location>
</feature>
<accession>A0A3E4V8K9</accession>
<keyword evidence="1" id="KW-0812">Transmembrane</keyword>
<dbReference type="Proteomes" id="UP000260808">
    <property type="component" value="Unassembled WGS sequence"/>
</dbReference>
<organism evidence="2 3">
    <name type="scientific">Mediterraneibacter gnavus</name>
    <name type="common">Ruminococcus gnavus</name>
    <dbReference type="NCBI Taxonomy" id="33038"/>
    <lineage>
        <taxon>Bacteria</taxon>
        <taxon>Bacillati</taxon>
        <taxon>Bacillota</taxon>
        <taxon>Clostridia</taxon>
        <taxon>Lachnospirales</taxon>
        <taxon>Lachnospiraceae</taxon>
        <taxon>Mediterraneibacter</taxon>
    </lineage>
</organism>
<name>A0A3E4V8K9_MEDGN</name>
<gene>
    <name evidence="2" type="ORF">DXC31_06630</name>
</gene>
<dbReference type="EMBL" id="QSSX01000012">
    <property type="protein sequence ID" value="RGM23555.1"/>
    <property type="molecule type" value="Genomic_DNA"/>
</dbReference>
<sequence>MEIKGTYHCQTTQQPNALNSWDIRSVSVELPEEKDKPYWIRAGVAVIGFILVLLAWYLAVGY</sequence>
<evidence type="ECO:0000313" key="2">
    <source>
        <dbReference type="EMBL" id="RGM23555.1"/>
    </source>
</evidence>
<keyword evidence="1" id="KW-1133">Transmembrane helix</keyword>